<evidence type="ECO:0000313" key="8">
    <source>
        <dbReference type="EMBL" id="MDV5391415.1"/>
    </source>
</evidence>
<comment type="cofactor">
    <cofactor evidence="1">
        <name>L-ascorbate</name>
        <dbReference type="ChEBI" id="CHEBI:38290"/>
    </cofactor>
</comment>
<dbReference type="InterPro" id="IPR051842">
    <property type="entry name" value="uS12_prolyl_hydroxylase"/>
</dbReference>
<evidence type="ECO:0000256" key="6">
    <source>
        <dbReference type="ARBA" id="ARBA00023004"/>
    </source>
</evidence>
<protein>
    <submittedName>
        <fullName evidence="8">2OG-Fe(II) oxygenase family protein</fullName>
    </submittedName>
</protein>
<keyword evidence="3" id="KW-0847">Vitamin C</keyword>
<dbReference type="EMBL" id="JASGOQ010000001">
    <property type="protein sequence ID" value="MDV5391415.1"/>
    <property type="molecule type" value="Genomic_DNA"/>
</dbReference>
<keyword evidence="2" id="KW-0479">Metal-binding</keyword>
<dbReference type="Gene3D" id="2.60.120.620">
    <property type="entry name" value="q2cbj1_9rhob like domain"/>
    <property type="match status" value="1"/>
</dbReference>
<evidence type="ECO:0000256" key="5">
    <source>
        <dbReference type="ARBA" id="ARBA00023002"/>
    </source>
</evidence>
<dbReference type="PANTHER" id="PTHR12117:SF0">
    <property type="entry name" value="PROLYL 3-HYDROXYLASE OGFOD1"/>
    <property type="match status" value="1"/>
</dbReference>
<name>A0AAE4Q1W5_9GAMM</name>
<dbReference type="InterPro" id="IPR005123">
    <property type="entry name" value="Oxoglu/Fe-dep_dioxygenase_dom"/>
</dbReference>
<organism evidence="8 9">
    <name type="scientific">Shewanella xiamenensis</name>
    <dbReference type="NCBI Taxonomy" id="332186"/>
    <lineage>
        <taxon>Bacteria</taxon>
        <taxon>Pseudomonadati</taxon>
        <taxon>Pseudomonadota</taxon>
        <taxon>Gammaproteobacteria</taxon>
        <taxon>Alteromonadales</taxon>
        <taxon>Shewanellaceae</taxon>
        <taxon>Shewanella</taxon>
    </lineage>
</organism>
<dbReference type="GO" id="GO:0006449">
    <property type="term" value="P:regulation of translational termination"/>
    <property type="evidence" value="ECO:0007669"/>
    <property type="project" value="TreeGrafter"/>
</dbReference>
<reference evidence="8" key="1">
    <citation type="submission" date="2023-05" db="EMBL/GenBank/DDBJ databases">
        <title>Colonisation of extended spectrum b-lactamase- and carbapenemase-producing bacteria on hospital surfaces from low- and middle-income countries.</title>
        <authorList>
            <person name="Nieto-Rosado M."/>
            <person name="Sands K."/>
            <person name="Iregbu K."/>
            <person name="Zahra R."/>
            <person name="Mazarati J.B."/>
            <person name="Mehtar S."/>
            <person name="Barnards-Group B."/>
            <person name="Walsh T.R."/>
        </authorList>
    </citation>
    <scope>NUCLEOTIDE SEQUENCE</scope>
    <source>
        <strain evidence="8">PP-E493</strain>
    </source>
</reference>
<dbReference type="SMART" id="SM00702">
    <property type="entry name" value="P4Hc"/>
    <property type="match status" value="1"/>
</dbReference>
<proteinExistence type="predicted"/>
<dbReference type="AlphaFoldDB" id="A0AAE4Q1W5"/>
<comment type="caution">
    <text evidence="8">The sequence shown here is derived from an EMBL/GenBank/DDBJ whole genome shotgun (WGS) entry which is preliminary data.</text>
</comment>
<evidence type="ECO:0000256" key="4">
    <source>
        <dbReference type="ARBA" id="ARBA00022964"/>
    </source>
</evidence>
<dbReference type="Pfam" id="PF13661">
    <property type="entry name" value="2OG-FeII_Oxy_4"/>
    <property type="match status" value="1"/>
</dbReference>
<sequence>MFEFNFERDMASLREEYARDAKINIQQVWQNETAAVIANTLASEVSFDNAMFVDNKPMRVSDQQIRQLPIEAQKDLQQKILHNAANGIGFLYGSHLVGGLDGKPSPELLTSLHRFINSPDMFKFIQTITGIEGICYASLQASRYIQGNFLTRHNDVVESEGRKVAFVFGFTPEWHPDWGGLLQFYTPKGVLTDTWVPTFNNLALFDVHHPHSVSFVAPFAKRPRFSVTGWFRTIAPSK</sequence>
<evidence type="ECO:0000313" key="9">
    <source>
        <dbReference type="Proteomes" id="UP001187859"/>
    </source>
</evidence>
<dbReference type="GO" id="GO:0031418">
    <property type="term" value="F:L-ascorbic acid binding"/>
    <property type="evidence" value="ECO:0007669"/>
    <property type="project" value="UniProtKB-KW"/>
</dbReference>
<evidence type="ECO:0000256" key="1">
    <source>
        <dbReference type="ARBA" id="ARBA00001961"/>
    </source>
</evidence>
<dbReference type="Proteomes" id="UP001187859">
    <property type="component" value="Unassembled WGS sequence"/>
</dbReference>
<dbReference type="GO" id="GO:0005506">
    <property type="term" value="F:iron ion binding"/>
    <property type="evidence" value="ECO:0007669"/>
    <property type="project" value="InterPro"/>
</dbReference>
<dbReference type="InterPro" id="IPR006620">
    <property type="entry name" value="Pro_4_hyd_alph"/>
</dbReference>
<evidence type="ECO:0000259" key="7">
    <source>
        <dbReference type="PROSITE" id="PS51471"/>
    </source>
</evidence>
<keyword evidence="5" id="KW-0560">Oxidoreductase</keyword>
<gene>
    <name evidence="8" type="ORF">QM089_14460</name>
</gene>
<dbReference type="RefSeq" id="WP_037426092.1">
    <property type="nucleotide sequence ID" value="NZ_AP026732.1"/>
</dbReference>
<evidence type="ECO:0000256" key="3">
    <source>
        <dbReference type="ARBA" id="ARBA00022896"/>
    </source>
</evidence>
<keyword evidence="4" id="KW-0223">Dioxygenase</keyword>
<dbReference type="InterPro" id="IPR039558">
    <property type="entry name" value="TPA1/OFD1_N"/>
</dbReference>
<evidence type="ECO:0000256" key="2">
    <source>
        <dbReference type="ARBA" id="ARBA00022723"/>
    </source>
</evidence>
<accession>A0AAE4Q1W5</accession>
<dbReference type="GO" id="GO:0031543">
    <property type="term" value="F:peptidyl-proline dioxygenase activity"/>
    <property type="evidence" value="ECO:0007669"/>
    <property type="project" value="TreeGrafter"/>
</dbReference>
<dbReference type="GO" id="GO:0005737">
    <property type="term" value="C:cytoplasm"/>
    <property type="evidence" value="ECO:0007669"/>
    <property type="project" value="TreeGrafter"/>
</dbReference>
<feature type="domain" description="Fe2OG dioxygenase" evidence="7">
    <location>
        <begin position="135"/>
        <end position="233"/>
    </location>
</feature>
<keyword evidence="6" id="KW-0408">Iron</keyword>
<dbReference type="PROSITE" id="PS51471">
    <property type="entry name" value="FE2OG_OXY"/>
    <property type="match status" value="1"/>
</dbReference>
<dbReference type="PANTHER" id="PTHR12117">
    <property type="entry name" value="HISTONE ACETYLTRANSFERASE COMPLEX"/>
    <property type="match status" value="1"/>
</dbReference>
<dbReference type="FunFam" id="2.60.120.620:FF:000079">
    <property type="entry name" value="2OG-Fe(II) oxygenase family protein"/>
    <property type="match status" value="1"/>
</dbReference>